<dbReference type="GO" id="GO:0003723">
    <property type="term" value="F:RNA binding"/>
    <property type="evidence" value="ECO:0007669"/>
    <property type="project" value="UniProtKB-KW"/>
</dbReference>
<proteinExistence type="inferred from homology"/>
<dbReference type="GO" id="GO:0051607">
    <property type="term" value="P:defense response to virus"/>
    <property type="evidence" value="ECO:0007669"/>
    <property type="project" value="UniProtKB-KW"/>
</dbReference>
<evidence type="ECO:0000256" key="1">
    <source>
        <dbReference type="ARBA" id="ARBA00005772"/>
    </source>
</evidence>
<evidence type="ECO:0000313" key="6">
    <source>
        <dbReference type="Proteomes" id="UP000218627"/>
    </source>
</evidence>
<organism evidence="5 6">
    <name type="scientific">Hydrogenobacter hydrogenophilus</name>
    <dbReference type="NCBI Taxonomy" id="35835"/>
    <lineage>
        <taxon>Bacteria</taxon>
        <taxon>Pseudomonadati</taxon>
        <taxon>Aquificota</taxon>
        <taxon>Aquificia</taxon>
        <taxon>Aquificales</taxon>
        <taxon>Aquificaceae</taxon>
        <taxon>Hydrogenobacter</taxon>
    </lineage>
</organism>
<keyword evidence="6" id="KW-1185">Reference proteome</keyword>
<dbReference type="EMBL" id="OBEN01000004">
    <property type="protein sequence ID" value="SNZ14029.1"/>
    <property type="molecule type" value="Genomic_DNA"/>
</dbReference>
<name>A0A285NX75_9AQUI</name>
<dbReference type="AlphaFoldDB" id="A0A285NX75"/>
<gene>
    <name evidence="5" type="ORF">SAMN06265353_0959</name>
</gene>
<reference evidence="6" key="1">
    <citation type="submission" date="2017-09" db="EMBL/GenBank/DDBJ databases">
        <authorList>
            <person name="Varghese N."/>
            <person name="Submissions S."/>
        </authorList>
    </citation>
    <scope>NUCLEOTIDE SEQUENCE [LARGE SCALE GENOMIC DNA]</scope>
    <source>
        <strain evidence="6">DSM 2913</strain>
    </source>
</reference>
<keyword evidence="4" id="KW-0051">Antiviral defense</keyword>
<comment type="similarity">
    <text evidence="1">Belongs to the CRISPR-associated Csm4 family.</text>
</comment>
<dbReference type="InterPro" id="IPR005510">
    <property type="entry name" value="Csm4"/>
</dbReference>
<protein>
    <recommendedName>
        <fullName evidence="2">CRISPR system Cms protein Csm4</fullName>
    </recommendedName>
</protein>
<evidence type="ECO:0000256" key="2">
    <source>
        <dbReference type="ARBA" id="ARBA00016109"/>
    </source>
</evidence>
<evidence type="ECO:0000313" key="5">
    <source>
        <dbReference type="EMBL" id="SNZ14029.1"/>
    </source>
</evidence>
<evidence type="ECO:0000256" key="3">
    <source>
        <dbReference type="ARBA" id="ARBA00022884"/>
    </source>
</evidence>
<evidence type="ECO:0000256" key="4">
    <source>
        <dbReference type="ARBA" id="ARBA00023118"/>
    </source>
</evidence>
<dbReference type="RefSeq" id="WP_096601852.1">
    <property type="nucleotide sequence ID" value="NZ_OBEN01000004.1"/>
</dbReference>
<sequence length="314" mass="36188">MLVEVAFKPKGLVGSPIRSFTLFGAICWGIKYLYSEEKLSDTLSEFKKGKPPFLVSSPVYEVGGTLYFPKPQMKLGGKDYCEGTKENYSKLKKLKKASLVDEETFRGFLEGRIKTLADIKITKTQGIPIKKLLIPHASINRITNTTTGGEYYTEEAYHVNTFKVFIRFFDTSYTEPVLSALRFVPIGKNKSTGFGHFEVEAKELKEHWIEEYLQPESDNMVLISESFYDPNFDLERSLYDTFVYTGAVENYYERMTRFLWKKRMLYLSAGSVMHVKQRKYYYGSLKVALQDNQRTIYQYGFAFGLFVREGNGTA</sequence>
<accession>A0A285NX75</accession>
<dbReference type="Proteomes" id="UP000218627">
    <property type="component" value="Unassembled WGS sequence"/>
</dbReference>
<keyword evidence="3" id="KW-0694">RNA-binding</keyword>
<dbReference type="NCBIfam" id="TIGR01903">
    <property type="entry name" value="cas5_csm4"/>
    <property type="match status" value="1"/>
</dbReference>